<dbReference type="PANTHER" id="PTHR10949:SF0">
    <property type="entry name" value="LIPOYL SYNTHASE, MITOCHONDRIAL"/>
    <property type="match status" value="1"/>
</dbReference>
<gene>
    <name evidence="11" type="primary">lipA</name>
    <name evidence="11" type="ordered locus">ZICARI_005</name>
</gene>
<dbReference type="SMART" id="SM00729">
    <property type="entry name" value="Elp3"/>
    <property type="match status" value="1"/>
</dbReference>
<evidence type="ECO:0000313" key="12">
    <source>
        <dbReference type="Proteomes" id="UP000001303"/>
    </source>
</evidence>
<dbReference type="InterPro" id="IPR003698">
    <property type="entry name" value="Lipoyl_synth"/>
</dbReference>
<keyword evidence="12" id="KW-1185">Reference proteome</keyword>
<reference key="2">
    <citation type="submission" date="2010-08" db="EMBL/GenBank/DDBJ databases">
        <title>Functional convergence in reduced genomes of bacterial symbionts spanning 200 million years of evolution.</title>
        <authorList>
            <person name="McCutcheon J.P."/>
            <person name="Moran N.A."/>
        </authorList>
    </citation>
    <scope>NUCLEOTIDE SEQUENCE</scope>
    <source>
        <strain>CARI</strain>
    </source>
</reference>
<comment type="catalytic activity">
    <reaction evidence="9">
        <text>[[Fe-S] cluster scaffold protein carrying a second [4Fe-4S](2+) cluster] + N(6)-octanoyl-L-lysyl-[protein] + 2 oxidized [2Fe-2S]-[ferredoxin] + 2 S-adenosyl-L-methionine + 4 H(+) = [[Fe-S] cluster scaffold protein] + N(6)-[(R)-dihydrolipoyl]-L-lysyl-[protein] + 4 Fe(3+) + 2 hydrogen sulfide + 2 5'-deoxyadenosine + 2 L-methionine + 2 reduced [2Fe-2S]-[ferredoxin]</text>
        <dbReference type="Rhea" id="RHEA:16585"/>
        <dbReference type="Rhea" id="RHEA-COMP:9928"/>
        <dbReference type="Rhea" id="RHEA-COMP:10000"/>
        <dbReference type="Rhea" id="RHEA-COMP:10001"/>
        <dbReference type="Rhea" id="RHEA-COMP:10475"/>
        <dbReference type="Rhea" id="RHEA-COMP:14568"/>
        <dbReference type="Rhea" id="RHEA-COMP:14569"/>
        <dbReference type="ChEBI" id="CHEBI:15378"/>
        <dbReference type="ChEBI" id="CHEBI:17319"/>
        <dbReference type="ChEBI" id="CHEBI:29034"/>
        <dbReference type="ChEBI" id="CHEBI:29919"/>
        <dbReference type="ChEBI" id="CHEBI:33722"/>
        <dbReference type="ChEBI" id="CHEBI:33737"/>
        <dbReference type="ChEBI" id="CHEBI:33738"/>
        <dbReference type="ChEBI" id="CHEBI:57844"/>
        <dbReference type="ChEBI" id="CHEBI:59789"/>
        <dbReference type="ChEBI" id="CHEBI:78809"/>
        <dbReference type="ChEBI" id="CHEBI:83100"/>
        <dbReference type="EC" id="2.8.1.8"/>
    </reaction>
</comment>
<keyword evidence="5" id="KW-0949">S-adenosyl-L-methionine</keyword>
<dbReference type="EC" id="2.8.1.8" evidence="2"/>
<dbReference type="InterPro" id="IPR013785">
    <property type="entry name" value="Aldolase_TIM"/>
</dbReference>
<dbReference type="GO" id="GO:0046872">
    <property type="term" value="F:metal ion binding"/>
    <property type="evidence" value="ECO:0007669"/>
    <property type="project" value="UniProtKB-KW"/>
</dbReference>
<protein>
    <recommendedName>
        <fullName evidence="2">lipoyl synthase</fullName>
        <ecNumber evidence="2">2.8.1.8</ecNumber>
    </recommendedName>
</protein>
<keyword evidence="4" id="KW-0808">Transferase</keyword>
<evidence type="ECO:0000256" key="2">
    <source>
        <dbReference type="ARBA" id="ARBA00012237"/>
    </source>
</evidence>
<dbReference type="SFLD" id="SFLDS00029">
    <property type="entry name" value="Radical_SAM"/>
    <property type="match status" value="1"/>
</dbReference>
<keyword evidence="8" id="KW-0411">Iron-sulfur</keyword>
<dbReference type="InterPro" id="IPR006638">
    <property type="entry name" value="Elp3/MiaA/NifB-like_rSAM"/>
</dbReference>
<dbReference type="AlphaFoldDB" id="E0TIL2"/>
<dbReference type="GO" id="GO:0016992">
    <property type="term" value="F:lipoate synthase activity"/>
    <property type="evidence" value="ECO:0007669"/>
    <property type="project" value="UniProtKB-EC"/>
</dbReference>
<evidence type="ECO:0000256" key="4">
    <source>
        <dbReference type="ARBA" id="ARBA00022679"/>
    </source>
</evidence>
<evidence type="ECO:0000256" key="8">
    <source>
        <dbReference type="ARBA" id="ARBA00023014"/>
    </source>
</evidence>
<keyword evidence="6" id="KW-0479">Metal-binding</keyword>
<dbReference type="PANTHER" id="PTHR10949">
    <property type="entry name" value="LIPOYL SYNTHASE"/>
    <property type="match status" value="1"/>
</dbReference>
<evidence type="ECO:0000256" key="9">
    <source>
        <dbReference type="ARBA" id="ARBA00047326"/>
    </source>
</evidence>
<dbReference type="EMBL" id="CP002161">
    <property type="protein sequence ID" value="ADM89639.1"/>
    <property type="molecule type" value="Genomic_DNA"/>
</dbReference>
<evidence type="ECO:0000259" key="10">
    <source>
        <dbReference type="PROSITE" id="PS51918"/>
    </source>
</evidence>
<accession>E0TIL2</accession>
<dbReference type="NCBIfam" id="NF009544">
    <property type="entry name" value="PRK12928.1"/>
    <property type="match status" value="1"/>
</dbReference>
<dbReference type="GO" id="GO:0051539">
    <property type="term" value="F:4 iron, 4 sulfur cluster binding"/>
    <property type="evidence" value="ECO:0007669"/>
    <property type="project" value="UniProtKB-KW"/>
</dbReference>
<dbReference type="STRING" id="871271.ZICARI_005"/>
<dbReference type="SUPFAM" id="SSF102114">
    <property type="entry name" value="Radical SAM enzymes"/>
    <property type="match status" value="1"/>
</dbReference>
<keyword evidence="7" id="KW-0408">Iron</keyword>
<reference evidence="11 12" key="1">
    <citation type="journal article" date="2010" name="Genome Biol. Evol.">
        <title>Functional convergence in reduced genomes of bacterial symbionts spanning 200 My of evolution.</title>
        <authorList>
            <person name="McCutcheon J.P."/>
            <person name="Moran N.A."/>
        </authorList>
    </citation>
    <scope>NUCLEOTIDE SEQUENCE [LARGE SCALE GENOMIC DNA]</scope>
    <source>
        <strain evidence="11 12">CARI</strain>
    </source>
</reference>
<name>E0TIL2_ZINIC</name>
<keyword evidence="3" id="KW-0004">4Fe-4S</keyword>
<dbReference type="HOGENOM" id="CLU_033144_2_1_4"/>
<evidence type="ECO:0000256" key="3">
    <source>
        <dbReference type="ARBA" id="ARBA00022485"/>
    </source>
</evidence>
<proteinExistence type="predicted"/>
<dbReference type="Pfam" id="PF04055">
    <property type="entry name" value="Radical_SAM"/>
    <property type="match status" value="1"/>
</dbReference>
<evidence type="ECO:0000256" key="5">
    <source>
        <dbReference type="ARBA" id="ARBA00022691"/>
    </source>
</evidence>
<feature type="domain" description="Radical SAM core" evidence="10">
    <location>
        <begin position="49"/>
        <end position="268"/>
    </location>
</feature>
<dbReference type="InterPro" id="IPR007197">
    <property type="entry name" value="rSAM"/>
</dbReference>
<evidence type="ECO:0000256" key="6">
    <source>
        <dbReference type="ARBA" id="ARBA00022723"/>
    </source>
</evidence>
<organism evidence="11 12">
    <name type="scientific">Zinderia insecticola (strain CARI)</name>
    <dbReference type="NCBI Taxonomy" id="871271"/>
    <lineage>
        <taxon>Bacteria</taxon>
        <taxon>Pseudomonadati</taxon>
        <taxon>Pseudomonadota</taxon>
        <taxon>Betaproteobacteria</taxon>
        <taxon>Burkholderiales</taxon>
        <taxon>Oxalobacteraceae</taxon>
        <taxon>Candidatus Zinderia</taxon>
    </lineage>
</organism>
<dbReference type="PROSITE" id="PS51918">
    <property type="entry name" value="RADICAL_SAM"/>
    <property type="match status" value="1"/>
</dbReference>
<evidence type="ECO:0000313" key="11">
    <source>
        <dbReference type="EMBL" id="ADM89639.1"/>
    </source>
</evidence>
<dbReference type="InterPro" id="IPR058240">
    <property type="entry name" value="rSAM_sf"/>
</dbReference>
<dbReference type="Gene3D" id="3.20.20.70">
    <property type="entry name" value="Aldolase class I"/>
    <property type="match status" value="1"/>
</dbReference>
<sequence>MKILKKPKWIYIKFYLYNNKFNIINKILNKNSINTICKESLCPNIFKCFQKKNITFLLLGNKCTRKCLFCNISKGKLEKNNLKKEVINISKIIFILNLNRIILTSVNRDDLPDKGIMNFIKIIKFIKIINFNIKIEILIPNFNELNNFFIKKIKINKPYIISHNIETIYRLYNKICKNSNYFNSINFLKKIKLTNKNILLKTGIIIGLGETFIEIFNLIRKLKKININIINIGQYLSPNINNNYLVYEYLKLYIYYIYKKFSKKLNFKKYYIFPMSRTSL</sequence>
<dbReference type="NCBIfam" id="NF004019">
    <property type="entry name" value="PRK05481.1"/>
    <property type="match status" value="1"/>
</dbReference>
<comment type="cofactor">
    <cofactor evidence="1">
        <name>[4Fe-4S] cluster</name>
        <dbReference type="ChEBI" id="CHEBI:49883"/>
    </cofactor>
</comment>
<dbReference type="KEGG" id="zin:ZICARI_005"/>
<evidence type="ECO:0000256" key="1">
    <source>
        <dbReference type="ARBA" id="ARBA00001966"/>
    </source>
</evidence>
<dbReference type="Proteomes" id="UP000001303">
    <property type="component" value="Chromosome"/>
</dbReference>
<evidence type="ECO:0000256" key="7">
    <source>
        <dbReference type="ARBA" id="ARBA00023004"/>
    </source>
</evidence>